<sequence>MATDPSYAPNEFFDTDGKTIIGMDIDLARALGGVLGLKVQPTQVVFDSILPGLASGRYDVGMSSFTDTKEREKQVDFVTYYSAGTSFMTRGEDGAEIATLADLCGHTVAVETGTTQQTDAGDQSGRCTAAGKPKVTVQNYDDQNGANLALTSGRAEVSMADSPVADYQAKLSGGKIRIVGKPYGTAPYGIAVPKNSGLAAPLRAAMAKLIDDGSYAKILDRWGVRDGAISDPRLNGAAG</sequence>
<dbReference type="EMBL" id="CT573213">
    <property type="protein sequence ID" value="CAJ64611.1"/>
    <property type="molecule type" value="Genomic_DNA"/>
</dbReference>
<dbReference type="GO" id="GO:0015276">
    <property type="term" value="F:ligand-gated monoatomic ion channel activity"/>
    <property type="evidence" value="ECO:0007669"/>
    <property type="project" value="InterPro"/>
</dbReference>
<dbReference type="CDD" id="cd01004">
    <property type="entry name" value="PBP2_MidA_like"/>
    <property type="match status" value="1"/>
</dbReference>
<dbReference type="HOGENOM" id="CLU_019602_18_1_11"/>
<name>Q0RD62_FRAAA</name>
<keyword evidence="1" id="KW-0732">Signal</keyword>
<feature type="domain" description="Ionotropic glutamate receptor C-terminal" evidence="3">
    <location>
        <begin position="2"/>
        <end position="225"/>
    </location>
</feature>
<dbReference type="PANTHER" id="PTHR35936">
    <property type="entry name" value="MEMBRANE-BOUND LYTIC MUREIN TRANSGLYCOSYLASE F"/>
    <property type="match status" value="1"/>
</dbReference>
<dbReference type="eggNOG" id="COG0834">
    <property type="taxonomic scope" value="Bacteria"/>
</dbReference>
<evidence type="ECO:0000256" key="1">
    <source>
        <dbReference type="ARBA" id="ARBA00022729"/>
    </source>
</evidence>
<protein>
    <submittedName>
        <fullName evidence="4">Arginine transport protein (ABC superfamily, peri_bind)</fullName>
    </submittedName>
</protein>
<keyword evidence="5" id="KW-1185">Reference proteome</keyword>
<dbReference type="SMART" id="SM00079">
    <property type="entry name" value="PBPe"/>
    <property type="match status" value="1"/>
</dbReference>
<dbReference type="InterPro" id="IPR001638">
    <property type="entry name" value="Solute-binding_3/MltF_N"/>
</dbReference>
<dbReference type="STRING" id="326424.FRAAL5986"/>
<dbReference type="Pfam" id="PF00497">
    <property type="entry name" value="SBP_bac_3"/>
    <property type="match status" value="1"/>
</dbReference>
<proteinExistence type="predicted"/>
<organism evidence="4 5">
    <name type="scientific">Frankia alni (strain DSM 45986 / CECT 9034 / ACN14a)</name>
    <dbReference type="NCBI Taxonomy" id="326424"/>
    <lineage>
        <taxon>Bacteria</taxon>
        <taxon>Bacillati</taxon>
        <taxon>Actinomycetota</taxon>
        <taxon>Actinomycetes</taxon>
        <taxon>Frankiales</taxon>
        <taxon>Frankiaceae</taxon>
        <taxon>Frankia</taxon>
    </lineage>
</organism>
<dbReference type="SMART" id="SM00062">
    <property type="entry name" value="PBPb"/>
    <property type="match status" value="1"/>
</dbReference>
<dbReference type="Proteomes" id="UP000000657">
    <property type="component" value="Chromosome"/>
</dbReference>
<gene>
    <name evidence="4" type="ordered locus">FRAAL5986</name>
</gene>
<reference evidence="4 5" key="1">
    <citation type="journal article" date="2007" name="Genome Res.">
        <title>Genome characteristics of facultatively symbiotic Frankia sp. strains reflect host range and host plant biogeography.</title>
        <authorList>
            <person name="Normand P."/>
            <person name="Lapierre P."/>
            <person name="Tisa L.S."/>
            <person name="Gogarten J.P."/>
            <person name="Alloisio N."/>
            <person name="Bagnarol E."/>
            <person name="Bassi C.A."/>
            <person name="Berry A.M."/>
            <person name="Bickhart D.M."/>
            <person name="Choisne N."/>
            <person name="Couloux A."/>
            <person name="Cournoyer B."/>
            <person name="Cruveiller S."/>
            <person name="Daubin V."/>
            <person name="Demange N."/>
            <person name="Francino M.P."/>
            <person name="Goltsman E."/>
            <person name="Huang Y."/>
            <person name="Kopp O.R."/>
            <person name="Labarre L."/>
            <person name="Lapidus A."/>
            <person name="Lavire C."/>
            <person name="Marechal J."/>
            <person name="Martinez M."/>
            <person name="Mastronunzio J.E."/>
            <person name="Mullin B.C."/>
            <person name="Niemann J."/>
            <person name="Pujic P."/>
            <person name="Rawnsley T."/>
            <person name="Rouy Z."/>
            <person name="Schenowitz C."/>
            <person name="Sellstedt A."/>
            <person name="Tavares F."/>
            <person name="Tomkins J.P."/>
            <person name="Vallenet D."/>
            <person name="Valverde C."/>
            <person name="Wall L.G."/>
            <person name="Wang Y."/>
            <person name="Medigue C."/>
            <person name="Benson D.R."/>
        </authorList>
    </citation>
    <scope>NUCLEOTIDE SEQUENCE [LARGE SCALE GENOMIC DNA]</scope>
    <source>
        <strain evidence="5">DSM 45986 / CECT 9034 / ACN14a</strain>
    </source>
</reference>
<dbReference type="AlphaFoldDB" id="Q0RD62"/>
<feature type="domain" description="Solute-binding protein family 3/N-terminal" evidence="2">
    <location>
        <begin position="1"/>
        <end position="226"/>
    </location>
</feature>
<dbReference type="PANTHER" id="PTHR35936:SF17">
    <property type="entry name" value="ARGININE-BINDING EXTRACELLULAR PROTEIN ARTP"/>
    <property type="match status" value="1"/>
</dbReference>
<accession>Q0RD62</accession>
<evidence type="ECO:0000259" key="2">
    <source>
        <dbReference type="SMART" id="SM00062"/>
    </source>
</evidence>
<dbReference type="Gene3D" id="3.40.190.10">
    <property type="entry name" value="Periplasmic binding protein-like II"/>
    <property type="match status" value="2"/>
</dbReference>
<evidence type="ECO:0000259" key="3">
    <source>
        <dbReference type="SMART" id="SM00079"/>
    </source>
</evidence>
<dbReference type="KEGG" id="fal:FRAAL5986"/>
<evidence type="ECO:0000313" key="5">
    <source>
        <dbReference type="Proteomes" id="UP000000657"/>
    </source>
</evidence>
<evidence type="ECO:0000313" key="4">
    <source>
        <dbReference type="EMBL" id="CAJ64611.1"/>
    </source>
</evidence>
<dbReference type="InterPro" id="IPR001320">
    <property type="entry name" value="Iontro_rcpt_C"/>
</dbReference>
<dbReference type="GO" id="GO:0016020">
    <property type="term" value="C:membrane"/>
    <property type="evidence" value="ECO:0007669"/>
    <property type="project" value="InterPro"/>
</dbReference>
<dbReference type="SUPFAM" id="SSF53850">
    <property type="entry name" value="Periplasmic binding protein-like II"/>
    <property type="match status" value="1"/>
</dbReference>